<gene>
    <name evidence="1" type="ORF">H9Q80_13900</name>
</gene>
<evidence type="ECO:0000313" key="2">
    <source>
        <dbReference type="Proteomes" id="UP000515856"/>
    </source>
</evidence>
<dbReference type="InterPro" id="IPR029039">
    <property type="entry name" value="Flavoprotein-like_sf"/>
</dbReference>
<dbReference type="RefSeq" id="WP_117451827.1">
    <property type="nucleotide sequence ID" value="NZ_CP060636.1"/>
</dbReference>
<dbReference type="AlphaFoldDB" id="A0A7G9GKL0"/>
<sequence>MKLLLQIWVIICVSSGIFQTIPKQEPRHLEITRTNINHDKKILVLYHDEIKRLHILTERINQKMDISLYDIDHAQVPDADNFDLILLGDIAHQDDTSESMKQFLSWYDFKGKQVSSYYLDAMHQDVYEDHLKQQIHDGIYLHGLGINDDELETMEEVNHLMNGWLTSTYSPVSQIKH</sequence>
<reference evidence="1 2" key="1">
    <citation type="submission" date="2020-08" db="EMBL/GenBank/DDBJ databases">
        <authorList>
            <person name="Liu C."/>
            <person name="Sun Q."/>
        </authorList>
    </citation>
    <scope>NUCLEOTIDE SEQUENCE [LARGE SCALE GENOMIC DNA]</scope>
    <source>
        <strain evidence="1 2">NSJ-61</strain>
    </source>
</reference>
<dbReference type="Gene3D" id="3.40.50.360">
    <property type="match status" value="1"/>
</dbReference>
<name>A0A7G9GKL0_9FIRM</name>
<organism evidence="1 2">
    <name type="scientific">[Eubacterium] hominis</name>
    <dbReference type="NCBI Taxonomy" id="2764325"/>
    <lineage>
        <taxon>Bacteria</taxon>
        <taxon>Bacillati</taxon>
        <taxon>Bacillota</taxon>
        <taxon>Erysipelotrichia</taxon>
        <taxon>Erysipelotrichales</taxon>
        <taxon>Erysipelotrichaceae</taxon>
        <taxon>Amedibacillus</taxon>
    </lineage>
</organism>
<dbReference type="KEGG" id="ehn:H9Q80_13900"/>
<dbReference type="Proteomes" id="UP000515856">
    <property type="component" value="Chromosome"/>
</dbReference>
<protein>
    <recommendedName>
        <fullName evidence="3">Flavodoxin domain-containing protein</fullName>
    </recommendedName>
</protein>
<proteinExistence type="predicted"/>
<dbReference type="EMBL" id="CP060636">
    <property type="protein sequence ID" value="QNM11342.1"/>
    <property type="molecule type" value="Genomic_DNA"/>
</dbReference>
<dbReference type="SUPFAM" id="SSF52218">
    <property type="entry name" value="Flavoproteins"/>
    <property type="match status" value="1"/>
</dbReference>
<accession>A0A7G9GKL0</accession>
<evidence type="ECO:0008006" key="3">
    <source>
        <dbReference type="Google" id="ProtNLM"/>
    </source>
</evidence>
<evidence type="ECO:0000313" key="1">
    <source>
        <dbReference type="EMBL" id="QNM11342.1"/>
    </source>
</evidence>
<keyword evidence="2" id="KW-1185">Reference proteome</keyword>